<reference evidence="2" key="1">
    <citation type="submission" date="2020-03" db="EMBL/GenBank/DDBJ databases">
        <authorList>
            <person name="Weist P."/>
        </authorList>
    </citation>
    <scope>NUCLEOTIDE SEQUENCE</scope>
</reference>
<name>A0A9N7VYQ5_PLEPL</name>
<feature type="region of interest" description="Disordered" evidence="1">
    <location>
        <begin position="21"/>
        <end position="40"/>
    </location>
</feature>
<proteinExistence type="predicted"/>
<dbReference type="Proteomes" id="UP001153269">
    <property type="component" value="Unassembled WGS sequence"/>
</dbReference>
<evidence type="ECO:0000256" key="1">
    <source>
        <dbReference type="SAM" id="MobiDB-lite"/>
    </source>
</evidence>
<protein>
    <submittedName>
        <fullName evidence="2">Uncharacterized protein</fullName>
    </submittedName>
</protein>
<gene>
    <name evidence="2" type="ORF">PLEPLA_LOCUS44492</name>
</gene>
<evidence type="ECO:0000313" key="2">
    <source>
        <dbReference type="EMBL" id="CAB1456700.1"/>
    </source>
</evidence>
<organism evidence="2 3">
    <name type="scientific">Pleuronectes platessa</name>
    <name type="common">European plaice</name>
    <dbReference type="NCBI Taxonomy" id="8262"/>
    <lineage>
        <taxon>Eukaryota</taxon>
        <taxon>Metazoa</taxon>
        <taxon>Chordata</taxon>
        <taxon>Craniata</taxon>
        <taxon>Vertebrata</taxon>
        <taxon>Euteleostomi</taxon>
        <taxon>Actinopterygii</taxon>
        <taxon>Neopterygii</taxon>
        <taxon>Teleostei</taxon>
        <taxon>Neoteleostei</taxon>
        <taxon>Acanthomorphata</taxon>
        <taxon>Carangaria</taxon>
        <taxon>Pleuronectiformes</taxon>
        <taxon>Pleuronectoidei</taxon>
        <taxon>Pleuronectidae</taxon>
        <taxon>Pleuronectes</taxon>
    </lineage>
</organism>
<accession>A0A9N7VYQ5</accession>
<keyword evidence="3" id="KW-1185">Reference proteome</keyword>
<dbReference type="EMBL" id="CADEAL010004308">
    <property type="protein sequence ID" value="CAB1456700.1"/>
    <property type="molecule type" value="Genomic_DNA"/>
</dbReference>
<sequence length="70" mass="7756">MPRRLSLSDLSVAELAFSGDSSCWSSMDDEQEPANRSLWNNSGYLSSRRPQVSEPVSDCVSAWCRRPSCG</sequence>
<evidence type="ECO:0000313" key="3">
    <source>
        <dbReference type="Proteomes" id="UP001153269"/>
    </source>
</evidence>
<dbReference type="AlphaFoldDB" id="A0A9N7VYQ5"/>
<comment type="caution">
    <text evidence="2">The sequence shown here is derived from an EMBL/GenBank/DDBJ whole genome shotgun (WGS) entry which is preliminary data.</text>
</comment>